<dbReference type="CDD" id="cd14688">
    <property type="entry name" value="bZIP_YAP"/>
    <property type="match status" value="1"/>
</dbReference>
<keyword evidence="3" id="KW-1185">Reference proteome</keyword>
<comment type="caution">
    <text evidence="2">The sequence shown here is derived from an EMBL/GenBank/DDBJ whole genome shotgun (WGS) entry which is preliminary data.</text>
</comment>
<organism evidence="2 3">
    <name type="scientific">Macrophomina phaseolina</name>
    <dbReference type="NCBI Taxonomy" id="35725"/>
    <lineage>
        <taxon>Eukaryota</taxon>
        <taxon>Fungi</taxon>
        <taxon>Dikarya</taxon>
        <taxon>Ascomycota</taxon>
        <taxon>Pezizomycotina</taxon>
        <taxon>Dothideomycetes</taxon>
        <taxon>Dothideomycetes incertae sedis</taxon>
        <taxon>Botryosphaeriales</taxon>
        <taxon>Botryosphaeriaceae</taxon>
        <taxon>Macrophomina</taxon>
    </lineage>
</organism>
<accession>A0ABQ8FQI0</accession>
<protein>
    <recommendedName>
        <fullName evidence="4">BZIP domain-containing protein</fullName>
    </recommendedName>
</protein>
<dbReference type="EMBL" id="JAGTJR010000092">
    <property type="protein sequence ID" value="KAH7012333.1"/>
    <property type="molecule type" value="Genomic_DNA"/>
</dbReference>
<dbReference type="PANTHER" id="PTHR40618:SF1">
    <property type="entry name" value="B-ZIP TRANSCRIPTION FACTOR (EUROFUNG)"/>
    <property type="match status" value="1"/>
</dbReference>
<evidence type="ECO:0000313" key="3">
    <source>
        <dbReference type="Proteomes" id="UP000774617"/>
    </source>
</evidence>
<proteinExistence type="predicted"/>
<feature type="region of interest" description="Disordered" evidence="1">
    <location>
        <begin position="1"/>
        <end position="49"/>
    </location>
</feature>
<sequence>MGSEIEERPTKKRARTFAPTEPTVKSKKQRGRPQVDTQDKTASDRRRTQIRLAQRAYRRRKDSTISSLQKQVERLQAVIDNMNSSFLRFNDQAMASGIFALHPSLAYELKQATETFVNLAKTAKTVATEDEGEDSQEGSEPSAEQPAATADLSSRNYQGLAQSQRETAQVPGVDAQVPNVDPRNNAQSTHIGMGYYEISHDAEAMAYGYNVDLYLELDLSKQQGLYLEALRDPVITKSC</sequence>
<reference evidence="2 3" key="1">
    <citation type="journal article" date="2021" name="Nat. Commun.">
        <title>Genetic determinants of endophytism in the Arabidopsis root mycobiome.</title>
        <authorList>
            <person name="Mesny F."/>
            <person name="Miyauchi S."/>
            <person name="Thiergart T."/>
            <person name="Pickel B."/>
            <person name="Atanasova L."/>
            <person name="Karlsson M."/>
            <person name="Huettel B."/>
            <person name="Barry K.W."/>
            <person name="Haridas S."/>
            <person name="Chen C."/>
            <person name="Bauer D."/>
            <person name="Andreopoulos W."/>
            <person name="Pangilinan J."/>
            <person name="LaButti K."/>
            <person name="Riley R."/>
            <person name="Lipzen A."/>
            <person name="Clum A."/>
            <person name="Drula E."/>
            <person name="Henrissat B."/>
            <person name="Kohler A."/>
            <person name="Grigoriev I.V."/>
            <person name="Martin F.M."/>
            <person name="Hacquard S."/>
        </authorList>
    </citation>
    <scope>NUCLEOTIDE SEQUENCE [LARGE SCALE GENOMIC DNA]</scope>
    <source>
        <strain evidence="2 3">MPI-SDFR-AT-0080</strain>
    </source>
</reference>
<feature type="compositionally biased region" description="Polar residues" evidence="1">
    <location>
        <begin position="151"/>
        <end position="167"/>
    </location>
</feature>
<dbReference type="Gene3D" id="1.20.5.170">
    <property type="match status" value="1"/>
</dbReference>
<feature type="compositionally biased region" description="Basic and acidic residues" evidence="1">
    <location>
        <begin position="37"/>
        <end position="47"/>
    </location>
</feature>
<dbReference type="SUPFAM" id="SSF57959">
    <property type="entry name" value="Leucine zipper domain"/>
    <property type="match status" value="1"/>
</dbReference>
<evidence type="ECO:0000256" key="1">
    <source>
        <dbReference type="SAM" id="MobiDB-lite"/>
    </source>
</evidence>
<dbReference type="InterPro" id="IPR046347">
    <property type="entry name" value="bZIP_sf"/>
</dbReference>
<name>A0ABQ8FQI0_9PEZI</name>
<dbReference type="Proteomes" id="UP000774617">
    <property type="component" value="Unassembled WGS sequence"/>
</dbReference>
<evidence type="ECO:0008006" key="4">
    <source>
        <dbReference type="Google" id="ProtNLM"/>
    </source>
</evidence>
<dbReference type="PANTHER" id="PTHR40618">
    <property type="entry name" value="B-ZIP TRANSCRIPTION FACTOR (EUROFUNG)-RELATED"/>
    <property type="match status" value="1"/>
</dbReference>
<feature type="region of interest" description="Disordered" evidence="1">
    <location>
        <begin position="127"/>
        <end position="186"/>
    </location>
</feature>
<evidence type="ECO:0000313" key="2">
    <source>
        <dbReference type="EMBL" id="KAH7012333.1"/>
    </source>
</evidence>
<gene>
    <name evidence="2" type="ORF">B0J12DRAFT_705998</name>
</gene>
<feature type="compositionally biased region" description="Acidic residues" evidence="1">
    <location>
        <begin position="128"/>
        <end position="137"/>
    </location>
</feature>